<organism evidence="2">
    <name type="scientific">Salmonella enterica subsp. salamae</name>
    <dbReference type="NCBI Taxonomy" id="59202"/>
    <lineage>
        <taxon>Bacteria</taxon>
        <taxon>Pseudomonadati</taxon>
        <taxon>Pseudomonadota</taxon>
        <taxon>Gammaproteobacteria</taxon>
        <taxon>Enterobacterales</taxon>
        <taxon>Enterobacteriaceae</taxon>
        <taxon>Salmonella</taxon>
    </lineage>
</organism>
<protein>
    <submittedName>
        <fullName evidence="2">Type III secretion system protein SepQ</fullName>
    </submittedName>
</protein>
<dbReference type="Proteomes" id="UP000839852">
    <property type="component" value="Unassembled WGS sequence"/>
</dbReference>
<accession>A0A3W1EA55</accession>
<dbReference type="EMBL" id="AAIVAV010000008">
    <property type="protein sequence ID" value="ECI4009562.1"/>
    <property type="molecule type" value="Genomic_DNA"/>
</dbReference>
<dbReference type="EMBL" id="AAIIOQ010000001">
    <property type="protein sequence ID" value="ECE6358398.1"/>
    <property type="molecule type" value="Genomic_DNA"/>
</dbReference>
<gene>
    <name evidence="3" type="ORF">DN310_09525</name>
    <name evidence="2" type="ORF">DPA05_01475</name>
    <name evidence="1" type="ORF">FNI14_24190</name>
</gene>
<proteinExistence type="predicted"/>
<dbReference type="Pfam" id="PF06622">
    <property type="entry name" value="SepQ"/>
    <property type="match status" value="1"/>
</dbReference>
<evidence type="ECO:0000313" key="2">
    <source>
        <dbReference type="EMBL" id="ECE6358398.1"/>
    </source>
</evidence>
<accession>A0A344QXJ1</accession>
<evidence type="ECO:0000313" key="1">
    <source>
        <dbReference type="EMBL" id="ECC1609003.1"/>
    </source>
</evidence>
<dbReference type="Proteomes" id="UP000839598">
    <property type="component" value="Unassembled WGS sequence"/>
</dbReference>
<reference evidence="2" key="1">
    <citation type="submission" date="2018-06" db="EMBL/GenBank/DDBJ databases">
        <authorList>
            <person name="Ashton P.M."/>
            <person name="Dallman T."/>
            <person name="Nair S."/>
            <person name="De Pinna E."/>
            <person name="Peters T."/>
            <person name="Grant K."/>
        </authorList>
    </citation>
    <scope>NUCLEOTIDE SEQUENCE [LARGE SCALE GENOMIC DNA]</scope>
    <source>
        <strain evidence="3">275803</strain>
        <strain evidence="2">319688</strain>
        <strain evidence="1">646013</strain>
    </source>
</reference>
<comment type="caution">
    <text evidence="2">The sequence shown here is derived from an EMBL/GenBank/DDBJ whole genome shotgun (WGS) entry which is preliminary data.</text>
</comment>
<dbReference type="EMBL" id="AAIAJV010000046">
    <property type="protein sequence ID" value="ECC1609003.1"/>
    <property type="molecule type" value="Genomic_DNA"/>
</dbReference>
<sequence>MKLNKHFFPLLSCIGSGKRLLLEDELILHTFFRSFSGNGVRVKIIFSGQECTLFLPETQLIQWCIDLFPYGDCRAIGDDILKLMLLWSLKNFFTGYELLIKDIYFITLEPDVYPVVELSQNDKILNLVFLDVAKELLSLVIDDQWERASRKSVVTFDGTIVIGWSDYQVSQLNVGEALKIYYVDDTNRNSCWLTINNPIAQVQLNGDSLYFSHVYEQGLLAMIESDGEKNRIYCVIGTISLNLNLLEEASTGMPVAFDKYNLWGGYRLIRNNEYLASGSIIKINDDFYFIVKSVH</sequence>
<dbReference type="InterPro" id="IPR009532">
    <property type="entry name" value="SepQ"/>
</dbReference>
<name>A0A344QXJ1_SALER</name>
<evidence type="ECO:0000313" key="3">
    <source>
        <dbReference type="EMBL" id="ECI4009562.1"/>
    </source>
</evidence>
<dbReference type="STRING" id="1243604.LFZ48_14165"/>
<dbReference type="AlphaFoldDB" id="A0A344QXJ1"/>